<evidence type="ECO:0000256" key="5">
    <source>
        <dbReference type="SAM" id="MobiDB-lite"/>
    </source>
</evidence>
<organism evidence="8 9">
    <name type="scientific">Apostasia shenzhenica</name>
    <dbReference type="NCBI Taxonomy" id="1088818"/>
    <lineage>
        <taxon>Eukaryota</taxon>
        <taxon>Viridiplantae</taxon>
        <taxon>Streptophyta</taxon>
        <taxon>Embryophyta</taxon>
        <taxon>Tracheophyta</taxon>
        <taxon>Spermatophyta</taxon>
        <taxon>Magnoliopsida</taxon>
        <taxon>Liliopsida</taxon>
        <taxon>Asparagales</taxon>
        <taxon>Orchidaceae</taxon>
        <taxon>Apostasioideae</taxon>
        <taxon>Apostasia</taxon>
    </lineage>
</organism>
<dbReference type="PANTHER" id="PTHR33044">
    <property type="entry name" value="BIFUNCTIONAL INHIBITOR/LIPID-TRANSFER PROTEIN/SEED STORAGE 2S ALBUMIN SUPERFAMILY PROTEIN-RELATED"/>
    <property type="match status" value="1"/>
</dbReference>
<dbReference type="STRING" id="1088818.A0A2I0B0R8"/>
<evidence type="ECO:0000256" key="1">
    <source>
        <dbReference type="ARBA" id="ARBA00009748"/>
    </source>
</evidence>
<keyword evidence="2 6" id="KW-0732">Signal</keyword>
<proteinExistence type="inferred from homology"/>
<evidence type="ECO:0000313" key="8">
    <source>
        <dbReference type="EMBL" id="PKA61391.1"/>
    </source>
</evidence>
<protein>
    <submittedName>
        <fullName evidence="8">Non-specific lipid-transfer protein-like protein</fullName>
    </submittedName>
</protein>
<dbReference type="Gene3D" id="1.10.110.10">
    <property type="entry name" value="Plant lipid-transfer and hydrophobic proteins"/>
    <property type="match status" value="1"/>
</dbReference>
<gene>
    <name evidence="8" type="ORF">AXF42_Ash014308</name>
</gene>
<dbReference type="InterPro" id="IPR016140">
    <property type="entry name" value="Bifunc_inhib/LTP/seed_store"/>
</dbReference>
<sequence length="203" mass="21338">MPATSSSSGRGMPAGTSLLLLVAMAAVAEPPLGARGDFAEDRAECVDQLTCLLPCLAFVTSDAHVPTPDCCGQVKAVVGKSFKCVCLLVKDRNEPELGITVNVTQAVTLPAFCNVPANISDCTKLLKLPMGSPVAKEFDEFERQIQQNVNVKAKTSSTRGLNSTNGDSTVSSSSNIAGKRPLMQKTAAAVMAWLVILLNVWGN</sequence>
<evidence type="ECO:0000256" key="4">
    <source>
        <dbReference type="ARBA" id="ARBA00023180"/>
    </source>
</evidence>
<evidence type="ECO:0000259" key="7">
    <source>
        <dbReference type="SMART" id="SM00499"/>
    </source>
</evidence>
<accession>A0A2I0B0R8</accession>
<keyword evidence="9" id="KW-1185">Reference proteome</keyword>
<evidence type="ECO:0000256" key="6">
    <source>
        <dbReference type="SAM" id="SignalP"/>
    </source>
</evidence>
<feature type="domain" description="Bifunctional inhibitor/plant lipid transfer protein/seed storage helical" evidence="7">
    <location>
        <begin position="45"/>
        <end position="122"/>
    </location>
</feature>
<dbReference type="CDD" id="cd00010">
    <property type="entry name" value="AAI_LTSS"/>
    <property type="match status" value="1"/>
</dbReference>
<dbReference type="SUPFAM" id="SSF47699">
    <property type="entry name" value="Bifunctional inhibitor/lipid-transfer protein/seed storage 2S albumin"/>
    <property type="match status" value="1"/>
</dbReference>
<dbReference type="Pfam" id="PF14368">
    <property type="entry name" value="LTP_2"/>
    <property type="match status" value="1"/>
</dbReference>
<dbReference type="EMBL" id="KZ451930">
    <property type="protein sequence ID" value="PKA61391.1"/>
    <property type="molecule type" value="Genomic_DNA"/>
</dbReference>
<keyword evidence="4" id="KW-0325">Glycoprotein</keyword>
<feature type="region of interest" description="Disordered" evidence="5">
    <location>
        <begin position="153"/>
        <end position="175"/>
    </location>
</feature>
<evidence type="ECO:0000256" key="2">
    <source>
        <dbReference type="ARBA" id="ARBA00022729"/>
    </source>
</evidence>
<dbReference type="AlphaFoldDB" id="A0A2I0B0R8"/>
<keyword evidence="3" id="KW-1015">Disulfide bond</keyword>
<feature type="signal peptide" evidence="6">
    <location>
        <begin position="1"/>
        <end position="28"/>
    </location>
</feature>
<dbReference type="InterPro" id="IPR036312">
    <property type="entry name" value="Bifun_inhib/LTP/seed_sf"/>
</dbReference>
<evidence type="ECO:0000256" key="3">
    <source>
        <dbReference type="ARBA" id="ARBA00023157"/>
    </source>
</evidence>
<dbReference type="SMART" id="SM00499">
    <property type="entry name" value="AAI"/>
    <property type="match status" value="1"/>
</dbReference>
<name>A0A2I0B0R8_9ASPA</name>
<feature type="compositionally biased region" description="Low complexity" evidence="5">
    <location>
        <begin position="162"/>
        <end position="175"/>
    </location>
</feature>
<dbReference type="Proteomes" id="UP000236161">
    <property type="component" value="Unassembled WGS sequence"/>
</dbReference>
<reference evidence="8 9" key="1">
    <citation type="journal article" date="2017" name="Nature">
        <title>The Apostasia genome and the evolution of orchids.</title>
        <authorList>
            <person name="Zhang G.Q."/>
            <person name="Liu K.W."/>
            <person name="Li Z."/>
            <person name="Lohaus R."/>
            <person name="Hsiao Y.Y."/>
            <person name="Niu S.C."/>
            <person name="Wang J.Y."/>
            <person name="Lin Y.C."/>
            <person name="Xu Q."/>
            <person name="Chen L.J."/>
            <person name="Yoshida K."/>
            <person name="Fujiwara S."/>
            <person name="Wang Z.W."/>
            <person name="Zhang Y.Q."/>
            <person name="Mitsuda N."/>
            <person name="Wang M."/>
            <person name="Liu G.H."/>
            <person name="Pecoraro L."/>
            <person name="Huang H.X."/>
            <person name="Xiao X.J."/>
            <person name="Lin M."/>
            <person name="Wu X.Y."/>
            <person name="Wu W.L."/>
            <person name="Chen Y.Y."/>
            <person name="Chang S.B."/>
            <person name="Sakamoto S."/>
            <person name="Ohme-Takagi M."/>
            <person name="Yagi M."/>
            <person name="Zeng S.J."/>
            <person name="Shen C.Y."/>
            <person name="Yeh C.M."/>
            <person name="Luo Y.B."/>
            <person name="Tsai W.C."/>
            <person name="Van de Peer Y."/>
            <person name="Liu Z.J."/>
        </authorList>
    </citation>
    <scope>NUCLEOTIDE SEQUENCE [LARGE SCALE GENOMIC DNA]</scope>
    <source>
        <strain evidence="9">cv. Shenzhen</strain>
        <tissue evidence="8">Stem</tissue>
    </source>
</reference>
<comment type="similarity">
    <text evidence="1">Belongs to the plant LTP family.</text>
</comment>
<dbReference type="OrthoDB" id="1938537at2759"/>
<feature type="chain" id="PRO_5014195922" evidence="6">
    <location>
        <begin position="29"/>
        <end position="203"/>
    </location>
</feature>
<dbReference type="InterPro" id="IPR043325">
    <property type="entry name" value="LTSS"/>
</dbReference>
<evidence type="ECO:0000313" key="9">
    <source>
        <dbReference type="Proteomes" id="UP000236161"/>
    </source>
</evidence>